<reference evidence="2" key="1">
    <citation type="submission" date="2017-06" db="EMBL/GenBank/DDBJ databases">
        <authorList>
            <person name="Varghese N."/>
            <person name="Submissions S."/>
        </authorList>
    </citation>
    <scope>NUCLEOTIDE SEQUENCE [LARGE SCALE GENOMIC DNA]</scope>
    <source>
        <strain evidence="2">NKM1</strain>
    </source>
</reference>
<evidence type="ECO:0000313" key="2">
    <source>
        <dbReference type="Proteomes" id="UP000198432"/>
    </source>
</evidence>
<dbReference type="EMBL" id="FZOQ01000003">
    <property type="protein sequence ID" value="SNS23289.1"/>
    <property type="molecule type" value="Genomic_DNA"/>
</dbReference>
<dbReference type="Pfam" id="PF13376">
    <property type="entry name" value="OmdA"/>
    <property type="match status" value="1"/>
</dbReference>
<gene>
    <name evidence="1" type="ORF">SAMN06296052_103233</name>
</gene>
<proteinExistence type="predicted"/>
<dbReference type="RefSeq" id="WP_089318190.1">
    <property type="nucleotide sequence ID" value="NZ_FZOQ01000003.1"/>
</dbReference>
<sequence>MPVLGKKLQLKPAQKLLLVNEPQVFAQILSEEGYLLSTAEEVAGTGTYEAVLAFVRNAAELEALAPKAAACKPDAVLWIAYPKKSSGMKTDLTRDKGWSALTTLGFEAVRQVAMDETWSALRFKPRSERKEASRFGVDMLGIDRRAKTVVVPEDLGVALEEAELLEYFNSLAFTHRKEYVVSVLEAKKPETRARRISKAVEQLRQKQQVQA</sequence>
<dbReference type="AlphaFoldDB" id="A0A239CTL7"/>
<protein>
    <submittedName>
        <fullName evidence="1">Bacteriocin-protection, YdeI or OmpD-Associated</fullName>
    </submittedName>
</protein>
<accession>A0A239CTL7</accession>
<keyword evidence="2" id="KW-1185">Reference proteome</keyword>
<evidence type="ECO:0000313" key="1">
    <source>
        <dbReference type="EMBL" id="SNS23289.1"/>
    </source>
</evidence>
<dbReference type="OrthoDB" id="9800461at2"/>
<dbReference type="Proteomes" id="UP000198432">
    <property type="component" value="Unassembled WGS sequence"/>
</dbReference>
<name>A0A239CTL7_9BACT</name>
<organism evidence="1 2">
    <name type="scientific">Pontibacter ummariensis</name>
    <dbReference type="NCBI Taxonomy" id="1610492"/>
    <lineage>
        <taxon>Bacteria</taxon>
        <taxon>Pseudomonadati</taxon>
        <taxon>Bacteroidota</taxon>
        <taxon>Cytophagia</taxon>
        <taxon>Cytophagales</taxon>
        <taxon>Hymenobacteraceae</taxon>
        <taxon>Pontibacter</taxon>
    </lineage>
</organism>